<dbReference type="InterPro" id="IPR001516">
    <property type="entry name" value="Proton_antipo_N"/>
</dbReference>
<evidence type="ECO:0000256" key="15">
    <source>
        <dbReference type="ARBA" id="ARBA00031571"/>
    </source>
</evidence>
<comment type="subunit">
    <text evidence="14">Composed of 13 different subunits. Subunits NuoA, H, J, K, L, M, N constitute the membrane sector of the complex.</text>
</comment>
<evidence type="ECO:0000256" key="11">
    <source>
        <dbReference type="ARBA" id="ARBA00023027"/>
    </source>
</evidence>
<keyword evidence="5" id="KW-1003">Cell membrane</keyword>
<evidence type="ECO:0000313" key="21">
    <source>
        <dbReference type="EMBL" id="RMV67261.1"/>
    </source>
</evidence>
<dbReference type="Gene3D" id="1.20.5.2700">
    <property type="match status" value="1"/>
</dbReference>
<sequence>MPGSGRPDGAPQHSLRVDEPGNHDECCCIGVRRCRQSLGATGWAGHVHSGDQPCGGRGQYWPGDPDATVSPLPHSRYRCCQRDARMNLLFLTFVFPLIGFLLLSFSRGRISENLAALIGVGSIGLSAIVTAWVIWQFNVAPPEGGHYTQVLWRWMDVDGFQPNFALYLDGLSVTMLGVVVGVGFLIHLFASWYMRGEAGYSRFFSYTNLFIASMLFLILGDNLLFLYFGWEGVGLCSYLLIGFYYSNRNNGNAALKAFIVTRIGDVFMAIGLFILFQQLGTLNVQELLVKAPEHFKVGDFWIVLATLMLLGGAVGKSAQLPLQTWLADAMAGPTPVSALIHAATMVTAGVYLIARTHGLFALAPDILHLVGIVGGVTLVLAGFAALVQTDIKRILAYSTMSQIGYMFLALGVGAWEGAIFHLMTHAFFKALLFLASGAVIVACHHEQNIFKMGGLWKKLPLAYASFIVGGAALAALPLLTAGFYSKDEILWEAFASGNNGLLYAGLVGAFMTSLYTFRLIFIAFHGEAKTEAHAGHGIAHWLPLSVLIVLSTFIGALITPPLAGVLPQSVGHAGGEAKHSLEIASGAIALAGILLAALLFLGKRRLATAIANSGPGRFLSAWWFAAWGFDWIYDKLFVKPYLAISHVLRSDPFDRTIGLIPRLVKGGHDTMSRTETGQLRWYAASIAVGAVLVLGAVVLVAI</sequence>
<feature type="domain" description="NADH:quinone oxidoreductase/Mrp antiporter transmembrane" evidence="19">
    <location>
        <begin position="221"/>
        <end position="512"/>
    </location>
</feature>
<reference evidence="21 22" key="1">
    <citation type="submission" date="2018-08" db="EMBL/GenBank/DDBJ databases">
        <title>Recombination of ecologically and evolutionarily significant loci maintains genetic cohesion in the Pseudomonas syringae species complex.</title>
        <authorList>
            <person name="Dillon M."/>
            <person name="Thakur S."/>
            <person name="Almeida R.N.D."/>
            <person name="Weir B.S."/>
            <person name="Guttman D.S."/>
        </authorList>
    </citation>
    <scope>NUCLEOTIDE SEQUENCE [LARGE SCALE GENOMIC DNA]</scope>
    <source>
        <strain evidence="21 22">ICMP 7496</strain>
    </source>
</reference>
<evidence type="ECO:0000256" key="9">
    <source>
        <dbReference type="ARBA" id="ARBA00022967"/>
    </source>
</evidence>
<keyword evidence="12" id="KW-0830">Ubiquinone</keyword>
<evidence type="ECO:0000256" key="14">
    <source>
        <dbReference type="ARBA" id="ARBA00025811"/>
    </source>
</evidence>
<dbReference type="NCBIfam" id="TIGR01974">
    <property type="entry name" value="NDH_I_L"/>
    <property type="match status" value="1"/>
</dbReference>
<evidence type="ECO:0000256" key="16">
    <source>
        <dbReference type="ARBA" id="ARBA00032795"/>
    </source>
</evidence>
<keyword evidence="9" id="KW-1278">Translocase</keyword>
<organism evidence="21 22">
    <name type="scientific">Pseudomonas caricapapayae</name>
    <dbReference type="NCBI Taxonomy" id="46678"/>
    <lineage>
        <taxon>Bacteria</taxon>
        <taxon>Pseudomonadati</taxon>
        <taxon>Pseudomonadota</taxon>
        <taxon>Gammaproteobacteria</taxon>
        <taxon>Pseudomonadales</taxon>
        <taxon>Pseudomonadaceae</taxon>
        <taxon>Pseudomonas</taxon>
    </lineage>
</organism>
<dbReference type="InterPro" id="IPR003945">
    <property type="entry name" value="NU5C-like"/>
</dbReference>
<evidence type="ECO:0000256" key="7">
    <source>
        <dbReference type="ARBA" id="ARBA00022692"/>
    </source>
</evidence>
<dbReference type="GO" id="GO:0005886">
    <property type="term" value="C:plasma membrane"/>
    <property type="evidence" value="ECO:0007669"/>
    <property type="project" value="UniProtKB-SubCell"/>
</dbReference>
<evidence type="ECO:0000313" key="22">
    <source>
        <dbReference type="Proteomes" id="UP000269872"/>
    </source>
</evidence>
<comment type="function">
    <text evidence="1">NDH-1 shuttles electrons from NADH, via FMN and iron-sulfur (Fe-S) centers, to quinones in the respiratory chain. The immediate electron acceptor for the enzyme in this species is believed to be ubiquinone. Couples the redox reaction to proton translocation (for every two electrons transferred, four hydrogen ions are translocated across the cytoplasmic membrane), and thus conserves the redox energy in a proton gradient.</text>
</comment>
<dbReference type="GO" id="GO:0015990">
    <property type="term" value="P:electron transport coupled proton transport"/>
    <property type="evidence" value="ECO:0007669"/>
    <property type="project" value="TreeGrafter"/>
</dbReference>
<dbReference type="PANTHER" id="PTHR42829">
    <property type="entry name" value="NADH-UBIQUINONE OXIDOREDUCTASE CHAIN 5"/>
    <property type="match status" value="1"/>
</dbReference>
<evidence type="ECO:0000256" key="5">
    <source>
        <dbReference type="ARBA" id="ARBA00022475"/>
    </source>
</evidence>
<comment type="subcellular location">
    <subcellularLocation>
        <location evidence="2">Cell inner membrane</location>
        <topology evidence="2">Multi-pass membrane protein</topology>
    </subcellularLocation>
    <subcellularLocation>
        <location evidence="18">Membrane</location>
        <topology evidence="18">Multi-pass membrane protein</topology>
    </subcellularLocation>
</comment>
<keyword evidence="10" id="KW-1133">Transmembrane helix</keyword>
<evidence type="ECO:0000256" key="18">
    <source>
        <dbReference type="RuleBase" id="RU000320"/>
    </source>
</evidence>
<evidence type="ECO:0000256" key="2">
    <source>
        <dbReference type="ARBA" id="ARBA00004429"/>
    </source>
</evidence>
<dbReference type="EMBL" id="RBUY01000244">
    <property type="protein sequence ID" value="RMV67261.1"/>
    <property type="molecule type" value="Genomic_DNA"/>
</dbReference>
<keyword evidence="13" id="KW-0472">Membrane</keyword>
<evidence type="ECO:0000256" key="10">
    <source>
        <dbReference type="ARBA" id="ARBA00022989"/>
    </source>
</evidence>
<evidence type="ECO:0000256" key="12">
    <source>
        <dbReference type="ARBA" id="ARBA00023075"/>
    </source>
</evidence>
<comment type="caution">
    <text evidence="21">The sequence shown here is derived from an EMBL/GenBank/DDBJ whole genome shotgun (WGS) entry which is preliminary data.</text>
</comment>
<dbReference type="PANTHER" id="PTHR42829:SF2">
    <property type="entry name" value="NADH-UBIQUINONE OXIDOREDUCTASE CHAIN 5"/>
    <property type="match status" value="1"/>
</dbReference>
<dbReference type="InterPro" id="IPR001750">
    <property type="entry name" value="ND/Mrp_TM"/>
</dbReference>
<accession>A0A0P9KXR8</accession>
<proteinExistence type="inferred from homology"/>
<comment type="similarity">
    <text evidence="3">Belongs to the complex I subunit 5 family.</text>
</comment>
<dbReference type="GO" id="GO:0042773">
    <property type="term" value="P:ATP synthesis coupled electron transport"/>
    <property type="evidence" value="ECO:0007669"/>
    <property type="project" value="InterPro"/>
</dbReference>
<evidence type="ECO:0000256" key="13">
    <source>
        <dbReference type="ARBA" id="ARBA00023136"/>
    </source>
</evidence>
<keyword evidence="11" id="KW-0520">NAD</keyword>
<comment type="catalytic activity">
    <reaction evidence="17">
        <text>a quinone + NADH + 5 H(+)(in) = a quinol + NAD(+) + 4 H(+)(out)</text>
        <dbReference type="Rhea" id="RHEA:57888"/>
        <dbReference type="ChEBI" id="CHEBI:15378"/>
        <dbReference type="ChEBI" id="CHEBI:24646"/>
        <dbReference type="ChEBI" id="CHEBI:57540"/>
        <dbReference type="ChEBI" id="CHEBI:57945"/>
        <dbReference type="ChEBI" id="CHEBI:132124"/>
    </reaction>
</comment>
<dbReference type="AlphaFoldDB" id="A0A0P9KXR8"/>
<dbReference type="GO" id="GO:0008137">
    <property type="term" value="F:NADH dehydrogenase (ubiquinone) activity"/>
    <property type="evidence" value="ECO:0007669"/>
    <property type="project" value="InterPro"/>
</dbReference>
<feature type="domain" description="NADH-Ubiquinone oxidoreductase (complex I) chain 5 N-terminal" evidence="20">
    <location>
        <begin position="154"/>
        <end position="204"/>
    </location>
</feature>
<evidence type="ECO:0000256" key="8">
    <source>
        <dbReference type="ARBA" id="ARBA00022719"/>
    </source>
</evidence>
<dbReference type="GO" id="GO:0048038">
    <property type="term" value="F:quinone binding"/>
    <property type="evidence" value="ECO:0007669"/>
    <property type="project" value="UniProtKB-KW"/>
</dbReference>
<evidence type="ECO:0000256" key="3">
    <source>
        <dbReference type="ARBA" id="ARBA00008200"/>
    </source>
</evidence>
<name>A0A0P9KXR8_9PSED</name>
<evidence type="ECO:0000256" key="6">
    <source>
        <dbReference type="ARBA" id="ARBA00022519"/>
    </source>
</evidence>
<keyword evidence="6" id="KW-0997">Cell inner membrane</keyword>
<dbReference type="FunFam" id="1.20.5.2700:FF:000001">
    <property type="entry name" value="NADH-quinone oxidoreductase, L subunit"/>
    <property type="match status" value="1"/>
</dbReference>
<dbReference type="PRINTS" id="PR01434">
    <property type="entry name" value="NADHDHGNASE5"/>
</dbReference>
<gene>
    <name evidence="21" type="ORF">ALP05_05414</name>
</gene>
<dbReference type="Proteomes" id="UP000269872">
    <property type="component" value="Unassembled WGS sequence"/>
</dbReference>
<evidence type="ECO:0000259" key="19">
    <source>
        <dbReference type="Pfam" id="PF00361"/>
    </source>
</evidence>
<dbReference type="Pfam" id="PF00662">
    <property type="entry name" value="Proton_antipo_N"/>
    <property type="match status" value="1"/>
</dbReference>
<dbReference type="PRINTS" id="PR01435">
    <property type="entry name" value="NPOXDRDTASE5"/>
</dbReference>
<evidence type="ECO:0000256" key="4">
    <source>
        <dbReference type="ARBA" id="ARBA00019904"/>
    </source>
</evidence>
<dbReference type="NCBIfam" id="NF005141">
    <property type="entry name" value="PRK06590.1"/>
    <property type="match status" value="1"/>
</dbReference>
<evidence type="ECO:0000256" key="1">
    <source>
        <dbReference type="ARBA" id="ARBA00002378"/>
    </source>
</evidence>
<dbReference type="GO" id="GO:0003954">
    <property type="term" value="F:NADH dehydrogenase activity"/>
    <property type="evidence" value="ECO:0007669"/>
    <property type="project" value="TreeGrafter"/>
</dbReference>
<dbReference type="InterPro" id="IPR018393">
    <property type="entry name" value="NADHpl_OxRdtase_5_subgr"/>
</dbReference>
<keyword evidence="7 18" id="KW-0812">Transmembrane</keyword>
<evidence type="ECO:0000256" key="17">
    <source>
        <dbReference type="ARBA" id="ARBA00047712"/>
    </source>
</evidence>
<evidence type="ECO:0000259" key="20">
    <source>
        <dbReference type="Pfam" id="PF00662"/>
    </source>
</evidence>
<dbReference type="Pfam" id="PF00361">
    <property type="entry name" value="Proton_antipo_M"/>
    <property type="match status" value="1"/>
</dbReference>
<keyword evidence="8" id="KW-0874">Quinone</keyword>
<protein>
    <recommendedName>
        <fullName evidence="4">NADH-quinone oxidoreductase subunit L</fullName>
    </recommendedName>
    <alternativeName>
        <fullName evidence="15">NADH dehydrogenase I subunit L</fullName>
    </alternativeName>
    <alternativeName>
        <fullName evidence="16">NDH-1 subunit L</fullName>
    </alternativeName>
</protein>